<dbReference type="Proteomes" id="UP000694871">
    <property type="component" value="Unplaced"/>
</dbReference>
<evidence type="ECO:0000313" key="4">
    <source>
        <dbReference type="RefSeq" id="XP_015266174.1"/>
    </source>
</evidence>
<feature type="non-terminal residue" evidence="4">
    <location>
        <position position="1"/>
    </location>
</feature>
<dbReference type="InterPro" id="IPR007110">
    <property type="entry name" value="Ig-like_dom"/>
</dbReference>
<dbReference type="PANTHER" id="PTHR47633:SF3">
    <property type="entry name" value="STRIATED MUSCLE PREFERENTIALLY EXPRESSED PROTEIN KINASE"/>
    <property type="match status" value="1"/>
</dbReference>
<dbReference type="InterPro" id="IPR036179">
    <property type="entry name" value="Ig-like_dom_sf"/>
</dbReference>
<dbReference type="PROSITE" id="PS50835">
    <property type="entry name" value="IG_LIKE"/>
    <property type="match status" value="1"/>
</dbReference>
<dbReference type="InterPro" id="IPR013098">
    <property type="entry name" value="Ig_I-set"/>
</dbReference>
<dbReference type="PANTHER" id="PTHR47633">
    <property type="entry name" value="IMMUNOGLOBULIN"/>
    <property type="match status" value="1"/>
</dbReference>
<dbReference type="GeneID" id="107109979"/>
<keyword evidence="1" id="KW-1015">Disulfide bond</keyword>
<accession>A0ABM1JXI7</accession>
<dbReference type="InterPro" id="IPR003598">
    <property type="entry name" value="Ig_sub2"/>
</dbReference>
<dbReference type="InterPro" id="IPR013783">
    <property type="entry name" value="Ig-like_fold"/>
</dbReference>
<gene>
    <name evidence="4" type="primary">LOC107109979</name>
</gene>
<evidence type="ECO:0000259" key="2">
    <source>
        <dbReference type="PROSITE" id="PS50835"/>
    </source>
</evidence>
<reference evidence="4" key="1">
    <citation type="submission" date="2025-08" db="UniProtKB">
        <authorList>
            <consortium name="RefSeq"/>
        </authorList>
    </citation>
    <scope>IDENTIFICATION</scope>
</reference>
<dbReference type="SUPFAM" id="SSF48726">
    <property type="entry name" value="Immunoglobulin"/>
    <property type="match status" value="1"/>
</dbReference>
<protein>
    <submittedName>
        <fullName evidence="4">Obscurin-like</fullName>
    </submittedName>
</protein>
<dbReference type="SMART" id="SM00409">
    <property type="entry name" value="IG"/>
    <property type="match status" value="1"/>
</dbReference>
<dbReference type="Pfam" id="PF07679">
    <property type="entry name" value="I-set"/>
    <property type="match status" value="1"/>
</dbReference>
<name>A0ABM1JXI7_GEKJA</name>
<dbReference type="RefSeq" id="XP_015266174.1">
    <property type="nucleotide sequence ID" value="XM_015410688.1"/>
</dbReference>
<sequence length="136" mass="14696">PSFVEELTDQTIAPGQSVTLSCRTSAHSSPHVEWFKDGAALRSTDRILISSTLKHYQLLTILAATKDDFGTYTCVATNSQGTVSTTCVIRKAEAPSNPPSPDIMEVLEDGVQLAWKPVELNTPVTYTVLCRKEGAA</sequence>
<keyword evidence="3" id="KW-1185">Reference proteome</keyword>
<proteinExistence type="predicted"/>
<dbReference type="SMART" id="SM00408">
    <property type="entry name" value="IGc2"/>
    <property type="match status" value="1"/>
</dbReference>
<dbReference type="InterPro" id="IPR003599">
    <property type="entry name" value="Ig_sub"/>
</dbReference>
<evidence type="ECO:0000256" key="1">
    <source>
        <dbReference type="ARBA" id="ARBA00023157"/>
    </source>
</evidence>
<organism evidence="3 4">
    <name type="scientific">Gekko japonicus</name>
    <name type="common">Schlegel's Japanese gecko</name>
    <dbReference type="NCBI Taxonomy" id="146911"/>
    <lineage>
        <taxon>Eukaryota</taxon>
        <taxon>Metazoa</taxon>
        <taxon>Chordata</taxon>
        <taxon>Craniata</taxon>
        <taxon>Vertebrata</taxon>
        <taxon>Euteleostomi</taxon>
        <taxon>Lepidosauria</taxon>
        <taxon>Squamata</taxon>
        <taxon>Bifurcata</taxon>
        <taxon>Gekkota</taxon>
        <taxon>Gekkonidae</taxon>
        <taxon>Gekkoninae</taxon>
        <taxon>Gekko</taxon>
    </lineage>
</organism>
<evidence type="ECO:0000313" key="3">
    <source>
        <dbReference type="Proteomes" id="UP000694871"/>
    </source>
</evidence>
<dbReference type="Gene3D" id="2.60.40.10">
    <property type="entry name" value="Immunoglobulins"/>
    <property type="match status" value="1"/>
</dbReference>
<feature type="domain" description="Ig-like" evidence="2">
    <location>
        <begin position="1"/>
        <end position="84"/>
    </location>
</feature>